<sequence length="380" mass="41562">MTFARFPDLASRALAGSVVYANDELFAERENLIKPGPAVFSAEDFGHKGKVYDGWETRRRREPGNDHAIVRLGVPGVVRGVVIDTAWFKGNHPPYASVEATSVEGAPSAAELERASWETIVEKSAIKGDTGNAFEVTDRRRWTHVRLSIHPDGGVARFRVHGEPVPDPRFLDGTIDLAALEHGGAVVGCSNSFYSSPVHLLLPGRARVMADGWENARRRDDGNDHVTIRLAARGQVRRVEIDTSCFVGNAPGWASLRGTDADHPDEDAEWFDLVPRTRLQPDTRHFLRSVSAPPVTHVRLDVFPDGGLARLRVHGELDAGAHRAAVLRWLDLLPAGHAVQVLREAGASGRSAEEFLRRRPLADGGVLPPAVLSAFLGERR</sequence>
<evidence type="ECO:0000259" key="3">
    <source>
        <dbReference type="Pfam" id="PF03561"/>
    </source>
</evidence>
<dbReference type="EC" id="3.5.3.4" evidence="2"/>
<evidence type="ECO:0000313" key="5">
    <source>
        <dbReference type="Proteomes" id="UP000198953"/>
    </source>
</evidence>
<feature type="domain" description="Allantoicase" evidence="3">
    <location>
        <begin position="183"/>
        <end position="316"/>
    </location>
</feature>
<dbReference type="Gene3D" id="2.60.120.260">
    <property type="entry name" value="Galactose-binding domain-like"/>
    <property type="match status" value="2"/>
</dbReference>
<dbReference type="UniPathway" id="UPA00395">
    <property type="reaction ID" value="UER00654"/>
</dbReference>
<dbReference type="Proteomes" id="UP000198953">
    <property type="component" value="Unassembled WGS sequence"/>
</dbReference>
<accession>A0A1H7PAS9</accession>
<dbReference type="GO" id="GO:0000256">
    <property type="term" value="P:allantoin catabolic process"/>
    <property type="evidence" value="ECO:0007669"/>
    <property type="project" value="UniProtKB-UniRule"/>
</dbReference>
<protein>
    <recommendedName>
        <fullName evidence="2">Probable allantoicase</fullName>
        <ecNumber evidence="2">3.5.3.4</ecNumber>
    </recommendedName>
    <alternativeName>
        <fullName evidence="2">Allantoate amidinohydrolase</fullName>
    </alternativeName>
</protein>
<dbReference type="Pfam" id="PF03561">
    <property type="entry name" value="Allantoicase"/>
    <property type="match status" value="2"/>
</dbReference>
<dbReference type="PIRSF" id="PIRSF016516">
    <property type="entry name" value="Allantoicase"/>
    <property type="match status" value="1"/>
</dbReference>
<keyword evidence="2" id="KW-0659">Purine metabolism</keyword>
<dbReference type="InterPro" id="IPR015908">
    <property type="entry name" value="Allantoicase_dom"/>
</dbReference>
<dbReference type="NCBIfam" id="TIGR02961">
    <property type="entry name" value="allantoicase"/>
    <property type="match status" value="1"/>
</dbReference>
<comment type="catalytic activity">
    <reaction evidence="2">
        <text>allantoate + H2O = (S)-ureidoglycolate + urea</text>
        <dbReference type="Rhea" id="RHEA:11016"/>
        <dbReference type="ChEBI" id="CHEBI:15377"/>
        <dbReference type="ChEBI" id="CHEBI:16199"/>
        <dbReference type="ChEBI" id="CHEBI:17536"/>
        <dbReference type="ChEBI" id="CHEBI:57296"/>
        <dbReference type="EC" id="3.5.3.4"/>
    </reaction>
</comment>
<evidence type="ECO:0000256" key="1">
    <source>
        <dbReference type="ARBA" id="ARBA00009242"/>
    </source>
</evidence>
<evidence type="ECO:0000256" key="2">
    <source>
        <dbReference type="HAMAP-Rule" id="MF_00813"/>
    </source>
</evidence>
<proteinExistence type="inferred from homology"/>
<dbReference type="EMBL" id="FOBF01000004">
    <property type="protein sequence ID" value="SEL32843.1"/>
    <property type="molecule type" value="Genomic_DNA"/>
</dbReference>
<dbReference type="RefSeq" id="WP_091100090.1">
    <property type="nucleotide sequence ID" value="NZ_FOBF01000004.1"/>
</dbReference>
<feature type="domain" description="Allantoicase" evidence="3">
    <location>
        <begin position="16"/>
        <end position="164"/>
    </location>
</feature>
<dbReference type="InterPro" id="IPR008979">
    <property type="entry name" value="Galactose-bd-like_sf"/>
</dbReference>
<dbReference type="InterPro" id="IPR005164">
    <property type="entry name" value="Allantoicase"/>
</dbReference>
<name>A0A1H7PAS9_9ACTN</name>
<dbReference type="PANTHER" id="PTHR12045:SF3">
    <property type="entry name" value="INACTIVE ALLANTOICASE-RELATED"/>
    <property type="match status" value="1"/>
</dbReference>
<organism evidence="4 5">
    <name type="scientific">Nonomuraea pusilla</name>
    <dbReference type="NCBI Taxonomy" id="46177"/>
    <lineage>
        <taxon>Bacteria</taxon>
        <taxon>Bacillati</taxon>
        <taxon>Actinomycetota</taxon>
        <taxon>Actinomycetes</taxon>
        <taxon>Streptosporangiales</taxon>
        <taxon>Streptosporangiaceae</taxon>
        <taxon>Nonomuraea</taxon>
    </lineage>
</organism>
<gene>
    <name evidence="2" type="primary">alc</name>
    <name evidence="4" type="ORF">SAMN05660976_02324</name>
</gene>
<comment type="similarity">
    <text evidence="1 2">Belongs to the allantoicase family.</text>
</comment>
<comment type="pathway">
    <text evidence="2">Nitrogen metabolism; (S)-allantoin degradation; (S)-ureidoglycolate from allantoate (aminidohydrolase route): step 1/1.</text>
</comment>
<reference evidence="4 5" key="1">
    <citation type="submission" date="2016-10" db="EMBL/GenBank/DDBJ databases">
        <authorList>
            <person name="de Groot N.N."/>
        </authorList>
    </citation>
    <scope>NUCLEOTIDE SEQUENCE [LARGE SCALE GENOMIC DNA]</scope>
    <source>
        <strain evidence="4 5">DSM 43357</strain>
    </source>
</reference>
<keyword evidence="5" id="KW-1185">Reference proteome</keyword>
<dbReference type="PANTHER" id="PTHR12045">
    <property type="entry name" value="ALLANTOICASE"/>
    <property type="match status" value="1"/>
</dbReference>
<dbReference type="STRING" id="46177.SAMN05660976_02324"/>
<dbReference type="GO" id="GO:0004037">
    <property type="term" value="F:allantoicase activity"/>
    <property type="evidence" value="ECO:0007669"/>
    <property type="project" value="UniProtKB-UniRule"/>
</dbReference>
<dbReference type="GO" id="GO:0006144">
    <property type="term" value="P:purine nucleobase metabolic process"/>
    <property type="evidence" value="ECO:0007669"/>
    <property type="project" value="UniProtKB-KW"/>
</dbReference>
<dbReference type="OrthoDB" id="2078334at2"/>
<evidence type="ECO:0000313" key="4">
    <source>
        <dbReference type="EMBL" id="SEL32843.1"/>
    </source>
</evidence>
<keyword evidence="2" id="KW-0378">Hydrolase</keyword>
<dbReference type="HAMAP" id="MF_00813">
    <property type="entry name" value="Allantoicase"/>
    <property type="match status" value="1"/>
</dbReference>
<dbReference type="AlphaFoldDB" id="A0A1H7PAS9"/>
<dbReference type="SUPFAM" id="SSF49785">
    <property type="entry name" value="Galactose-binding domain-like"/>
    <property type="match status" value="2"/>
</dbReference>